<dbReference type="EMBL" id="LOMY01000037">
    <property type="protein sequence ID" value="OCQ53499.1"/>
    <property type="molecule type" value="Genomic_DNA"/>
</dbReference>
<dbReference type="AlphaFoldDB" id="A0A1C0U6F2"/>
<name>A0A1C0U6F2_9GAMM</name>
<evidence type="ECO:0000313" key="1">
    <source>
        <dbReference type="EMBL" id="OCQ53499.1"/>
    </source>
</evidence>
<protein>
    <submittedName>
        <fullName evidence="1">Uncharacterized protein</fullName>
    </submittedName>
</protein>
<keyword evidence="2" id="KW-1185">Reference proteome</keyword>
<sequence>MTQFLRQLTPSVHTGRQFVTAQHLTVLEGTLSLHDYLKQVGERAALSAIWVSPQNPLTGCG</sequence>
<dbReference type="PATRIC" id="fig|286156.4.peg.1462"/>
<dbReference type="Proteomes" id="UP000093476">
    <property type="component" value="Unassembled WGS sequence"/>
</dbReference>
<accession>A0A1C0U6F2</accession>
<reference evidence="1 2" key="1">
    <citation type="submission" date="2015-12" db="EMBL/GenBank/DDBJ databases">
        <title>Genome comparisons provide insights into the role of secondary metabolites in the pathogenic phase of the Photorhabdus life cycle.</title>
        <authorList>
            <person name="Tobias N.J."/>
            <person name="Mishra B."/>
            <person name="Gupta D.K."/>
            <person name="Thines M."/>
            <person name="Stinear T.P."/>
            <person name="Bode H.B."/>
        </authorList>
    </citation>
    <scope>NUCLEOTIDE SEQUENCE [LARGE SCALE GENOMIC DNA]</scope>
    <source>
        <strain evidence="1 2">PB68.1</strain>
    </source>
</reference>
<proteinExistence type="predicted"/>
<gene>
    <name evidence="1" type="ORF">Ppb6_01300</name>
</gene>
<organism evidence="1 2">
    <name type="scientific">Photorhabdus australis subsp. thailandensis</name>
    <dbReference type="NCBI Taxonomy" id="2805096"/>
    <lineage>
        <taxon>Bacteria</taxon>
        <taxon>Pseudomonadati</taxon>
        <taxon>Pseudomonadota</taxon>
        <taxon>Gammaproteobacteria</taxon>
        <taxon>Enterobacterales</taxon>
        <taxon>Morganellaceae</taxon>
        <taxon>Photorhabdus</taxon>
    </lineage>
</organism>
<comment type="caution">
    <text evidence="1">The sequence shown here is derived from an EMBL/GenBank/DDBJ whole genome shotgun (WGS) entry which is preliminary data.</text>
</comment>
<evidence type="ECO:0000313" key="2">
    <source>
        <dbReference type="Proteomes" id="UP000093476"/>
    </source>
</evidence>
<dbReference type="RefSeq" id="WP_131817578.1">
    <property type="nucleotide sequence ID" value="NZ_CAWMQZ010000037.1"/>
</dbReference>